<protein>
    <recommendedName>
        <fullName evidence="4">Myb-like domain-containing protein</fullName>
    </recommendedName>
</protein>
<evidence type="ECO:0000313" key="2">
    <source>
        <dbReference type="EMBL" id="KAE8162523.1"/>
    </source>
</evidence>
<sequence length="535" mass="59359">MTMVHVDPDKQKPRLAFDRELVSPNLAPGHAPIDNYGGVLPTNPCAPQTESILCSKEATGSEKAQMHRWLEPNGSHAMDPDDMANKTSMTHETMSNGLDCWPETLTSPDFEGSKVQFYGCRVQSSAQIQGPCIQSVREISIPQTHGQYLQHAAHAGNQERTIGEKVETDDAIFGVAHPIPRLPILCMTGSSFSSFSGPEPESVATSPFSTPDNSHGPWLTGNRAQTQEWAISEVESSELFQTSSEKSPFPLINCLTSVSGPSTPPPWSTAGVRAACNMQQQSTSRGDVLWVDIPCELNMNGPDDQMTEDFGHDATAHNHLQSSPLQVNSCQCYAQSTVTRCQSRLGHASFPLVNERFSDHSQYRPAQPYYDSPCIHRLVHPTLTTNRGCFLRDQGASKQIACHSDGRDAFLVECKRRGLSYKDIKRIGGFKEAESTLRGRFRTLTKSKEQRVRKPQWQEKDISLLCQAVKACIEDDKQSRSDNGSSCRPPTTSQPPKVSWKRVAQYIWTHGGSYHFGNATCKKKWCEIHGVKLWN</sequence>
<evidence type="ECO:0008006" key="4">
    <source>
        <dbReference type="Google" id="ProtNLM"/>
    </source>
</evidence>
<feature type="region of interest" description="Disordered" evidence="1">
    <location>
        <begin position="477"/>
        <end position="498"/>
    </location>
</feature>
<gene>
    <name evidence="2" type="ORF">BDV40DRAFT_288393</name>
</gene>
<accession>A0A5N6UVT0</accession>
<reference evidence="2 3" key="1">
    <citation type="submission" date="2019-04" db="EMBL/GenBank/DDBJ databases">
        <title>Friends and foes A comparative genomics study of 23 Aspergillus species from section Flavi.</title>
        <authorList>
            <consortium name="DOE Joint Genome Institute"/>
            <person name="Kjaerbolling I."/>
            <person name="Vesth T."/>
            <person name="Frisvad J.C."/>
            <person name="Nybo J.L."/>
            <person name="Theobald S."/>
            <person name="Kildgaard S."/>
            <person name="Isbrandt T."/>
            <person name="Kuo A."/>
            <person name="Sato A."/>
            <person name="Lyhne E.K."/>
            <person name="Kogle M.E."/>
            <person name="Wiebenga A."/>
            <person name="Kun R.S."/>
            <person name="Lubbers R.J."/>
            <person name="Makela M.R."/>
            <person name="Barry K."/>
            <person name="Chovatia M."/>
            <person name="Clum A."/>
            <person name="Daum C."/>
            <person name="Haridas S."/>
            <person name="He G."/>
            <person name="LaButti K."/>
            <person name="Lipzen A."/>
            <person name="Mondo S."/>
            <person name="Riley R."/>
            <person name="Salamov A."/>
            <person name="Simmons B.A."/>
            <person name="Magnuson J.K."/>
            <person name="Henrissat B."/>
            <person name="Mortensen U.H."/>
            <person name="Larsen T.O."/>
            <person name="Devries R.P."/>
            <person name="Grigoriev I.V."/>
            <person name="Machida M."/>
            <person name="Baker S.E."/>
            <person name="Andersen M.R."/>
        </authorList>
    </citation>
    <scope>NUCLEOTIDE SEQUENCE [LARGE SCALE GENOMIC DNA]</scope>
    <source>
        <strain evidence="2 3">CBS 117626</strain>
    </source>
</reference>
<dbReference type="Proteomes" id="UP000326950">
    <property type="component" value="Unassembled WGS sequence"/>
</dbReference>
<dbReference type="OrthoDB" id="3439209at2759"/>
<keyword evidence="3" id="KW-1185">Reference proteome</keyword>
<dbReference type="EMBL" id="ML738627">
    <property type="protein sequence ID" value="KAE8162523.1"/>
    <property type="molecule type" value="Genomic_DNA"/>
</dbReference>
<dbReference type="AlphaFoldDB" id="A0A5N6UVT0"/>
<feature type="compositionally biased region" description="Polar residues" evidence="1">
    <location>
        <begin position="203"/>
        <end position="213"/>
    </location>
</feature>
<evidence type="ECO:0000313" key="3">
    <source>
        <dbReference type="Proteomes" id="UP000326950"/>
    </source>
</evidence>
<organism evidence="2 3">
    <name type="scientific">Aspergillus tamarii</name>
    <dbReference type="NCBI Taxonomy" id="41984"/>
    <lineage>
        <taxon>Eukaryota</taxon>
        <taxon>Fungi</taxon>
        <taxon>Dikarya</taxon>
        <taxon>Ascomycota</taxon>
        <taxon>Pezizomycotina</taxon>
        <taxon>Eurotiomycetes</taxon>
        <taxon>Eurotiomycetidae</taxon>
        <taxon>Eurotiales</taxon>
        <taxon>Aspergillaceae</taxon>
        <taxon>Aspergillus</taxon>
        <taxon>Aspergillus subgen. Circumdati</taxon>
    </lineage>
</organism>
<feature type="compositionally biased region" description="Polar residues" evidence="1">
    <location>
        <begin position="481"/>
        <end position="496"/>
    </location>
</feature>
<evidence type="ECO:0000256" key="1">
    <source>
        <dbReference type="SAM" id="MobiDB-lite"/>
    </source>
</evidence>
<feature type="region of interest" description="Disordered" evidence="1">
    <location>
        <begin position="196"/>
        <end position="216"/>
    </location>
</feature>
<proteinExistence type="predicted"/>
<name>A0A5N6UVT0_ASPTM</name>